<feature type="transmembrane region" description="Helical" evidence="4">
    <location>
        <begin position="371"/>
        <end position="390"/>
    </location>
</feature>
<feature type="coiled-coil region" evidence="5">
    <location>
        <begin position="621"/>
        <end position="648"/>
    </location>
</feature>
<dbReference type="UniPathway" id="UPA00948"/>
<dbReference type="Gene3D" id="3.40.1350.10">
    <property type="match status" value="1"/>
</dbReference>
<dbReference type="GO" id="GO:0106245">
    <property type="term" value="F:L-serine-phosphatidylethanolamine phosphatidyltransferase activity"/>
    <property type="evidence" value="ECO:0007669"/>
    <property type="project" value="UniProtKB-UniRule"/>
</dbReference>
<sequence length="2117" mass="240313">MTERSPSLNDPFHFINERQVDNISLEFFYKPHTITALACSIILLFIWAFTRSDSALEKNIWNGLQAVLFMFIMISLICFPNGPFTRPHPALWRIVFGLSVFYLMSLQFLLFQNFNDVKAILRWLDPERLNKMKLEEKEYAVNCSQVNATRIWSQLDIFAAGHFCGWAMKAMLVRHYGICWYISVSWEITEIAFSHLLPNFQECWWDAIVLDILLCNGLGIWVGMVVCRKLEMRNYHWESIRQIRGTGGKLKRAALQFTPASWTTVRWMDPNCTYMRIIAVWILVVIWQVTELNTFFIKHIFAIDTSHPLVIFRLFLIALIVAPTIRQYYKYVTDPNCTRVGTQLWRYNTYRSHLVHQVQQRTFRSNSTTPTLHMLFGTVVCVYLCIAWASRSRKDNSDFQTNNDLNMKKNSLSTTTTTTGTDTTTKNPILQVDMLKCRRPIEHLRNEHRRIGCFMNMRISKTRNSLPLQITAEELIYLRNQTCCTVHVVDKSLLSNVAFEAEIDKIDIANLQIDRSGISRCQNQLIHDYNNLVKKITVGDIGQQSQSMKLMPVEKSTLVPGDVLSALKEQFYTTGGLKFGCHLLLYPGNPLCYHASHMFYYFRPDDRVMVKNILTRCRLDIDGLFSDVEKTKEQLEEIRRKLDQAKRSCFIGESEVNVSNDEVPFRFRTNSRYQALSHPSRRFAFDKDRRQREASYRISRLKNFAPCLTEIGKSKVLHDGNISKLSNGSDDDPAELLSIVNKKATKSLSNSPGATKSTSVQPAVPIHLKPNQPSVSNCFQRNSLKDKRKEKIPVRRDVSSQTCPSSKSKTVSNLPDIDAIRRRYFREMKINDRQDDKRLSVQANEKGCQMNNKKTAEAAPANHTDKSSSAGIIRDCRQRHYNRDEIRKFIRDRHRKRLKEVAALHKVFQQTKATSPSSGQIPMVTSFGHPQDKQSLKLVVDQIRKRYDGYLNNNLNHIPIIGNAQQPVSQERFNKDAEMQTDAIVIKAREIDVNINKSLEKVVVDDETSGQERLALKMTDFSGDSSSTESGNKSSEKLASSTSTENVEEFEQRTPPELRSAKITEVVSSSSVVEEYESAVPNSSSTSSVSVSTQRQTTASDSSVSRDIANQFSASISKKQSPVAANSIPMTSGRETKHTRATESEVTETSCSNNANNNASSVHSSGKPKDTSVKNVSHNSWSTEEEVFGKDLVKGSKSLYRQAEVVDNNDELERWSRIHMKALRNYFQMQIALLHAEKKMNPENRAKLFDQKISTLQRIMEDENRTLRQSVVSVIDEIKEVANLQERTARLQKTLSSMYSEKASSSSKKRSSDRVKCSGTVERWTRSSESSTAEESENRQTMWYAATTQQHHQQAQQQQQESGNDVSTASSSSSLLSFGRGELDARIRALRSELKAKKETARRLAMEYKQKSREQMAVHERSLRKQIEIYENSIAKTEKHLAELESGEQKNLRRSQSPKICSPRSSPRKSTPEALSARSDSVISFIAPSLPADTGRPSDLEKPVGSSQLVLSKQAKIVELEEDLLEKDQVNSAEGDQQRQYYSSATTAASFEAISPRRIHRQSSADSTIITRCSSKPEVPRLELLNEELDNVGQGANSENALTDSRHAASLGQHFEDPGSQAILSASSDVLIPTSETELSSIVDTCARSLYKQLVAGEPLCQTRKPAELYFVGCDKAPSALLSPTRPHQDSDRVFRDFLFDLCREIGVDQFDKSNTGDKWKLPRPRPVQAAAFHLQHPDSEQHFLKTVVAEAGRLLQAGNATPDRRRLDAVSRRAWDAVEQAALLEMFDEEPAWCVFDNEEELLLKKASSEAAEQMFTILIYLQLFCGGFRYIMLRSFRLALIQNLVSADKNENLLRIGEKIAEAARNGAKLVVLPECFNSPFGNEYFPIYAESLQDGPTVKQLSNFAKQNDIYIIGGSMPESGNGATIYNCCPLFNRQGNLVGKYHKMHLFDVDIPNKLQFKESDVITPGKQPVIFRTEFCNIGIGICYDVRFFELAYMYNEEDCKLLVYPSAFSKTTGPLHWELLARSRAAESQCYVAMCSPARDETCAYPAWGYSVVTNPLGEIVCMANESEEIIYADLNLQLVDDVRTNMPLMKHRRYDIYRTTFSVPSENLN</sequence>
<reference evidence="8 9" key="1">
    <citation type="submission" date="2015-01" db="EMBL/GenBank/DDBJ databases">
        <title>Evolution of Trichinella species and genotypes.</title>
        <authorList>
            <person name="Korhonen P.K."/>
            <person name="Edoardo P."/>
            <person name="Giuseppe L.R."/>
            <person name="Gasser R.B."/>
        </authorList>
    </citation>
    <scope>NUCLEOTIDE SEQUENCE [LARGE SCALE GENOMIC DNA]</scope>
    <source>
        <strain evidence="8">ISS417</strain>
    </source>
</reference>
<keyword evidence="5" id="KW-0175">Coiled coil</keyword>
<evidence type="ECO:0000256" key="3">
    <source>
        <dbReference type="ARBA" id="ARBA00048745"/>
    </source>
</evidence>
<dbReference type="SUPFAM" id="SSF53032">
    <property type="entry name" value="tRNA-intron endonuclease catalytic domain-like"/>
    <property type="match status" value="1"/>
</dbReference>
<evidence type="ECO:0000259" key="7">
    <source>
        <dbReference type="PROSITE" id="PS50263"/>
    </source>
</evidence>
<comment type="catalytic activity">
    <reaction evidence="4">
        <text>a 1,2-diacyl-sn-glycero-3-phosphoethanolamine + L-serine = a 1,2-diacyl-sn-glycero-3-phospho-L-serine + ethanolamine</text>
        <dbReference type="Rhea" id="RHEA:27606"/>
        <dbReference type="ChEBI" id="CHEBI:33384"/>
        <dbReference type="ChEBI" id="CHEBI:57262"/>
        <dbReference type="ChEBI" id="CHEBI:57603"/>
        <dbReference type="ChEBI" id="CHEBI:64612"/>
        <dbReference type="EC" id="2.7.8.29"/>
    </reaction>
</comment>
<keyword evidence="4" id="KW-0808">Transferase</keyword>
<dbReference type="InterPro" id="IPR003010">
    <property type="entry name" value="C-N_Hydrolase"/>
</dbReference>
<feature type="compositionally biased region" description="Low complexity" evidence="6">
    <location>
        <begin position="1019"/>
        <end position="1033"/>
    </location>
</feature>
<feature type="transmembrane region" description="Helical" evidence="4">
    <location>
        <begin position="61"/>
        <end position="84"/>
    </location>
</feature>
<feature type="compositionally biased region" description="Low complexity" evidence="6">
    <location>
        <begin position="414"/>
        <end position="425"/>
    </location>
</feature>
<dbReference type="InterPro" id="IPR011856">
    <property type="entry name" value="tRNA_endonuc-like_dom_sf"/>
</dbReference>
<comment type="catalytic activity">
    <reaction evidence="3">
        <text>2-oxosuccinamate + H2O = oxaloacetate + NH4(+)</text>
        <dbReference type="Rhea" id="RHEA:59412"/>
        <dbReference type="ChEBI" id="CHEBI:15377"/>
        <dbReference type="ChEBI" id="CHEBI:16452"/>
        <dbReference type="ChEBI" id="CHEBI:28938"/>
        <dbReference type="ChEBI" id="CHEBI:57735"/>
        <dbReference type="EC" id="3.5.1.3"/>
    </reaction>
    <physiologicalReaction direction="left-to-right" evidence="3">
        <dbReference type="Rhea" id="RHEA:59413"/>
    </physiologicalReaction>
</comment>
<organism evidence="8 9">
    <name type="scientific">Trichinella murrelli</name>
    <dbReference type="NCBI Taxonomy" id="144512"/>
    <lineage>
        <taxon>Eukaryota</taxon>
        <taxon>Metazoa</taxon>
        <taxon>Ecdysozoa</taxon>
        <taxon>Nematoda</taxon>
        <taxon>Enoplea</taxon>
        <taxon>Dorylaimia</taxon>
        <taxon>Trichinellida</taxon>
        <taxon>Trichinellidae</taxon>
        <taxon>Trichinella</taxon>
    </lineage>
</organism>
<feature type="region of interest" description="Disordered" evidence="6">
    <location>
        <begin position="1075"/>
        <end position="1180"/>
    </location>
</feature>
<dbReference type="GO" id="GO:0006388">
    <property type="term" value="P:tRNA splicing, via endonucleolytic cleavage and ligation"/>
    <property type="evidence" value="ECO:0007669"/>
    <property type="project" value="InterPro"/>
</dbReference>
<keyword evidence="4" id="KW-0443">Lipid metabolism</keyword>
<keyword evidence="4" id="KW-0256">Endoplasmic reticulum</keyword>
<feature type="non-terminal residue" evidence="8">
    <location>
        <position position="2117"/>
    </location>
</feature>
<comment type="subcellular location">
    <subcellularLocation>
        <location evidence="4">Endoplasmic reticulum membrane</location>
        <topology evidence="4">Multi-pass membrane protein</topology>
    </subcellularLocation>
</comment>
<dbReference type="EC" id="2.7.8.29" evidence="4"/>
<feature type="compositionally biased region" description="Low complexity" evidence="6">
    <location>
        <begin position="1152"/>
        <end position="1165"/>
    </location>
</feature>
<feature type="compositionally biased region" description="Polar residues" evidence="6">
    <location>
        <begin position="1094"/>
        <end position="1130"/>
    </location>
</feature>
<keyword evidence="4" id="KW-0594">Phospholipid biosynthesis</keyword>
<dbReference type="OrthoDB" id="10250282at2759"/>
<comment type="similarity">
    <text evidence="4">Belongs to the phosphatidyl serine synthase family.</text>
</comment>
<dbReference type="GO" id="GO:0006107">
    <property type="term" value="P:oxaloacetate metabolic process"/>
    <property type="evidence" value="ECO:0007669"/>
    <property type="project" value="TreeGrafter"/>
</dbReference>
<feature type="compositionally biased region" description="Polar residues" evidence="6">
    <location>
        <begin position="771"/>
        <end position="782"/>
    </location>
</feature>
<keyword evidence="4" id="KW-0472">Membrane</keyword>
<feature type="region of interest" description="Disordered" evidence="6">
    <location>
        <begin position="851"/>
        <end position="872"/>
    </location>
</feature>
<evidence type="ECO:0000256" key="4">
    <source>
        <dbReference type="RuleBase" id="RU368094"/>
    </source>
</evidence>
<dbReference type="InterPro" id="IPR004277">
    <property type="entry name" value="PSS"/>
</dbReference>
<feature type="transmembrane region" description="Helical" evidence="4">
    <location>
        <begin position="90"/>
        <end position="111"/>
    </location>
</feature>
<feature type="compositionally biased region" description="Low complexity" evidence="6">
    <location>
        <begin position="1075"/>
        <end position="1093"/>
    </location>
</feature>
<dbReference type="Proteomes" id="UP000055048">
    <property type="component" value="Unassembled WGS sequence"/>
</dbReference>
<feature type="region of interest" description="Disordered" evidence="6">
    <location>
        <begin position="1444"/>
        <end position="1477"/>
    </location>
</feature>
<evidence type="ECO:0000256" key="1">
    <source>
        <dbReference type="ARBA" id="ARBA00022801"/>
    </source>
</evidence>
<feature type="compositionally biased region" description="Basic and acidic residues" evidence="6">
    <location>
        <begin position="1050"/>
        <end position="1062"/>
    </location>
</feature>
<keyword evidence="9" id="KW-1185">Reference proteome</keyword>
<proteinExistence type="inferred from homology"/>
<comment type="catalytic activity">
    <reaction evidence="2">
        <text>2-oxoglutaramate + H2O = 2-oxoglutarate + NH4(+)</text>
        <dbReference type="Rhea" id="RHEA:32963"/>
        <dbReference type="ChEBI" id="CHEBI:15377"/>
        <dbReference type="ChEBI" id="CHEBI:16769"/>
        <dbReference type="ChEBI" id="CHEBI:16810"/>
        <dbReference type="ChEBI" id="CHEBI:28938"/>
        <dbReference type="EC" id="3.5.1.3"/>
    </reaction>
    <physiologicalReaction direction="left-to-right" evidence="2">
        <dbReference type="Rhea" id="RHEA:32964"/>
    </physiologicalReaction>
</comment>
<keyword evidence="1" id="KW-0378">Hydrolase</keyword>
<keyword evidence="4" id="KW-0444">Lipid biosynthesis</keyword>
<feature type="compositionally biased region" description="Low complexity" evidence="6">
    <location>
        <begin position="1345"/>
        <end position="1360"/>
    </location>
</feature>
<keyword evidence="4" id="KW-0812">Transmembrane</keyword>
<evidence type="ECO:0000256" key="6">
    <source>
        <dbReference type="SAM" id="MobiDB-lite"/>
    </source>
</evidence>
<dbReference type="GO" id="GO:0005789">
    <property type="term" value="C:endoplasmic reticulum membrane"/>
    <property type="evidence" value="ECO:0007669"/>
    <property type="project" value="UniProtKB-SubCell"/>
</dbReference>
<feature type="compositionally biased region" description="Polar residues" evidence="6">
    <location>
        <begin position="1454"/>
        <end position="1469"/>
    </location>
</feature>
<name>A0A0V0TV60_9BILA</name>
<dbReference type="GO" id="GO:0006528">
    <property type="term" value="P:asparagine metabolic process"/>
    <property type="evidence" value="ECO:0007669"/>
    <property type="project" value="TreeGrafter"/>
</dbReference>
<feature type="compositionally biased region" description="Basic and acidic residues" evidence="6">
    <location>
        <begin position="1134"/>
        <end position="1143"/>
    </location>
</feature>
<feature type="compositionally biased region" description="Low complexity" evidence="6">
    <location>
        <begin position="1296"/>
        <end position="1306"/>
    </location>
</feature>
<protein>
    <recommendedName>
        <fullName evidence="4">Phosphatidylserine synthase</fullName>
        <ecNumber evidence="4">2.7.8.29</ecNumber>
    </recommendedName>
    <alternativeName>
        <fullName evidence="4">Serine-exchange enzyme</fullName>
    </alternativeName>
</protein>
<evidence type="ECO:0000313" key="9">
    <source>
        <dbReference type="Proteomes" id="UP000055048"/>
    </source>
</evidence>
<feature type="domain" description="CN hydrolase" evidence="7">
    <location>
        <begin position="1838"/>
        <end position="2084"/>
    </location>
</feature>
<dbReference type="GO" id="GO:0050152">
    <property type="term" value="F:omega-amidase activity"/>
    <property type="evidence" value="ECO:0007669"/>
    <property type="project" value="UniProtKB-EC"/>
</dbReference>
<feature type="transmembrane region" description="Helical" evidence="4">
    <location>
        <begin position="32"/>
        <end position="49"/>
    </location>
</feature>
<dbReference type="STRING" id="144512.A0A0V0TV60"/>
<dbReference type="GO" id="GO:0003676">
    <property type="term" value="F:nucleic acid binding"/>
    <property type="evidence" value="ECO:0007669"/>
    <property type="project" value="InterPro"/>
</dbReference>
<feature type="transmembrane region" description="Helical" evidence="4">
    <location>
        <begin position="310"/>
        <end position="329"/>
    </location>
</feature>
<feature type="region of interest" description="Disordered" evidence="6">
    <location>
        <begin position="395"/>
        <end position="425"/>
    </location>
</feature>
<feature type="transmembrane region" description="Helical" evidence="4">
    <location>
        <begin position="273"/>
        <end position="290"/>
    </location>
</feature>
<dbReference type="EMBL" id="JYDJ01000131">
    <property type="protein sequence ID" value="KRX42932.1"/>
    <property type="molecule type" value="Genomic_DNA"/>
</dbReference>
<evidence type="ECO:0000256" key="5">
    <source>
        <dbReference type="SAM" id="Coils"/>
    </source>
</evidence>
<dbReference type="Gene3D" id="3.60.110.10">
    <property type="entry name" value="Carbon-nitrogen hydrolase"/>
    <property type="match status" value="1"/>
</dbReference>
<dbReference type="InterPro" id="IPR036526">
    <property type="entry name" value="C-N_Hydrolase_sf"/>
</dbReference>
<comment type="function">
    <text evidence="4">Catalyzes a base-exchange reaction in which the polar head group of phosphatidylethanolamine (PE) is replaced by L-serine.</text>
</comment>
<evidence type="ECO:0000256" key="2">
    <source>
        <dbReference type="ARBA" id="ARBA00036637"/>
    </source>
</evidence>
<dbReference type="PROSITE" id="PS50263">
    <property type="entry name" value="CN_HYDROLASE"/>
    <property type="match status" value="1"/>
</dbReference>
<comment type="caution">
    <text evidence="8">The sequence shown here is derived from an EMBL/GenBank/DDBJ whole genome shotgun (WGS) entry which is preliminary data.</text>
</comment>
<feature type="transmembrane region" description="Helical" evidence="4">
    <location>
        <begin position="178"/>
        <end position="198"/>
    </location>
</feature>
<gene>
    <name evidence="8" type="primary">PTDSS1</name>
    <name evidence="8" type="ORF">T05_484</name>
</gene>
<dbReference type="Pfam" id="PF03034">
    <property type="entry name" value="PSS"/>
    <property type="match status" value="1"/>
</dbReference>
<feature type="compositionally biased region" description="Polar residues" evidence="6">
    <location>
        <begin position="398"/>
        <end position="413"/>
    </location>
</feature>
<dbReference type="GO" id="GO:0005739">
    <property type="term" value="C:mitochondrion"/>
    <property type="evidence" value="ECO:0007669"/>
    <property type="project" value="TreeGrafter"/>
</dbReference>
<dbReference type="PANTHER" id="PTHR23088">
    <property type="entry name" value="NITRILASE-RELATED"/>
    <property type="match status" value="1"/>
</dbReference>
<dbReference type="PANTHER" id="PTHR23088:SF30">
    <property type="entry name" value="OMEGA-AMIDASE NIT2"/>
    <property type="match status" value="1"/>
</dbReference>
<feature type="region of interest" description="Disordered" evidence="6">
    <location>
        <begin position="1017"/>
        <end position="1062"/>
    </location>
</feature>
<feature type="compositionally biased region" description="Basic and acidic residues" evidence="6">
    <location>
        <begin position="783"/>
        <end position="798"/>
    </location>
</feature>
<dbReference type="SUPFAM" id="SSF56317">
    <property type="entry name" value="Carbon-nitrogen hydrolase"/>
    <property type="match status" value="1"/>
</dbReference>
<feature type="region of interest" description="Disordered" evidence="6">
    <location>
        <begin position="770"/>
        <end position="812"/>
    </location>
</feature>
<keyword evidence="4" id="KW-1208">Phospholipid metabolism</keyword>
<feature type="compositionally biased region" description="Polar residues" evidence="6">
    <location>
        <begin position="799"/>
        <end position="812"/>
    </location>
</feature>
<dbReference type="InterPro" id="IPR036167">
    <property type="entry name" value="tRNA_intron_Endo_cat-like_sf"/>
</dbReference>
<dbReference type="Pfam" id="PF00795">
    <property type="entry name" value="CN_hydrolase"/>
    <property type="match status" value="1"/>
</dbReference>
<dbReference type="GO" id="GO:0005634">
    <property type="term" value="C:nucleus"/>
    <property type="evidence" value="ECO:0007669"/>
    <property type="project" value="UniProtKB-ARBA"/>
</dbReference>
<dbReference type="InterPro" id="IPR045254">
    <property type="entry name" value="Nit1/2_C-N_Hydrolase"/>
</dbReference>
<evidence type="ECO:0000313" key="8">
    <source>
        <dbReference type="EMBL" id="KRX42932.1"/>
    </source>
</evidence>
<dbReference type="CDD" id="cd07572">
    <property type="entry name" value="nit"/>
    <property type="match status" value="1"/>
</dbReference>
<keyword evidence="4" id="KW-1133">Transmembrane helix</keyword>
<dbReference type="GO" id="GO:0006541">
    <property type="term" value="P:glutamine metabolic process"/>
    <property type="evidence" value="ECO:0007669"/>
    <property type="project" value="TreeGrafter"/>
</dbReference>
<feature type="transmembrane region" description="Helical" evidence="4">
    <location>
        <begin position="204"/>
        <end position="227"/>
    </location>
</feature>
<comment type="pathway">
    <text evidence="4">Phospholipid metabolism; phosphatidylserine biosynthesis.</text>
</comment>
<accession>A0A0V0TV60</accession>
<dbReference type="GO" id="GO:0006659">
    <property type="term" value="P:phosphatidylserine biosynthetic process"/>
    <property type="evidence" value="ECO:0007669"/>
    <property type="project" value="UniProtKB-UniRule"/>
</dbReference>
<feature type="region of interest" description="Disordered" evidence="6">
    <location>
        <begin position="1295"/>
        <end position="1375"/>
    </location>
</feature>